<keyword evidence="2" id="KW-1185">Reference proteome</keyword>
<dbReference type="Proteomes" id="UP000094329">
    <property type="component" value="Unassembled WGS sequence"/>
</dbReference>
<dbReference type="SUPFAM" id="SSF52980">
    <property type="entry name" value="Restriction endonuclease-like"/>
    <property type="match status" value="1"/>
</dbReference>
<evidence type="ECO:0000313" key="2">
    <source>
        <dbReference type="Proteomes" id="UP000094329"/>
    </source>
</evidence>
<protein>
    <recommendedName>
        <fullName evidence="3">DUF559 domain-containing protein</fullName>
    </recommendedName>
</protein>
<gene>
    <name evidence="1" type="ORF">BGC07_15510</name>
</gene>
<evidence type="ECO:0000313" key="1">
    <source>
        <dbReference type="EMBL" id="ODN41513.1"/>
    </source>
</evidence>
<dbReference type="RefSeq" id="WP_069313978.1">
    <property type="nucleotide sequence ID" value="NZ_MDTU01000002.1"/>
</dbReference>
<name>A0ABX3A1K9_9GAMM</name>
<evidence type="ECO:0008006" key="3">
    <source>
        <dbReference type="Google" id="ProtNLM"/>
    </source>
</evidence>
<comment type="caution">
    <text evidence="1">The sequence shown here is derived from an EMBL/GenBank/DDBJ whole genome shotgun (WGS) entry which is preliminary data.</text>
</comment>
<accession>A0ABX3A1K9</accession>
<organism evidence="1 2">
    <name type="scientific">Piscirickettsia litoralis</name>
    <dbReference type="NCBI Taxonomy" id="1891921"/>
    <lineage>
        <taxon>Bacteria</taxon>
        <taxon>Pseudomonadati</taxon>
        <taxon>Pseudomonadota</taxon>
        <taxon>Gammaproteobacteria</taxon>
        <taxon>Thiotrichales</taxon>
        <taxon>Piscirickettsiaceae</taxon>
        <taxon>Piscirickettsia</taxon>
    </lineage>
</organism>
<dbReference type="EMBL" id="MDTU01000002">
    <property type="protein sequence ID" value="ODN41513.1"/>
    <property type="molecule type" value="Genomic_DNA"/>
</dbReference>
<sequence length="231" mass="27205">MAKESAGERLLRVQCELEGLLVEQEYRFHPKRRWRFDFAMPEYKLAVEVEGGTYSQGRHTRGKGFEADCEKYNAAAQLGWRVLRYTPQQVKKFIAIRQIKNILDEIEAEMIKQPNRKLTEEMCRYIARSYPLLTIEDISEALDVKRSDCIKKWGLYRLKYETNYEVYKGYAAGGRMEAFENLMQRRKQFIEQLKTGKKAPQPVEVTPAPIKPQALFLRHRSQREIEGKLHV</sequence>
<reference evidence="1 2" key="1">
    <citation type="submission" date="2016-08" db="EMBL/GenBank/DDBJ databases">
        <title>Draft genome sequence of Candidatus Piscirickettsia litoralis, from seawater.</title>
        <authorList>
            <person name="Wan X."/>
            <person name="Lee A.J."/>
            <person name="Hou S."/>
            <person name="Donachie S.P."/>
        </authorList>
    </citation>
    <scope>NUCLEOTIDE SEQUENCE [LARGE SCALE GENOMIC DNA]</scope>
    <source>
        <strain evidence="1 2">Y2</strain>
    </source>
</reference>
<dbReference type="InterPro" id="IPR011335">
    <property type="entry name" value="Restrct_endonuc-II-like"/>
</dbReference>
<dbReference type="Gene3D" id="3.40.960.10">
    <property type="entry name" value="VSR Endonuclease"/>
    <property type="match status" value="1"/>
</dbReference>
<proteinExistence type="predicted"/>